<dbReference type="GO" id="GO:0016052">
    <property type="term" value="P:carbohydrate catabolic process"/>
    <property type="evidence" value="ECO:0007669"/>
    <property type="project" value="TreeGrafter"/>
</dbReference>
<comment type="cofactor">
    <cofactor evidence="1">
        <name>Mg(2+)</name>
        <dbReference type="ChEBI" id="CHEBI:18420"/>
    </cofactor>
</comment>
<protein>
    <recommendedName>
        <fullName evidence="5">Mandelate racemase/muconate lactonizing enzyme C-terminal domain-containing protein</fullName>
    </recommendedName>
</protein>
<dbReference type="InterPro" id="IPR029017">
    <property type="entry name" value="Enolase-like_N"/>
</dbReference>
<dbReference type="GO" id="GO:0000287">
    <property type="term" value="F:magnesium ion binding"/>
    <property type="evidence" value="ECO:0007669"/>
    <property type="project" value="TreeGrafter"/>
</dbReference>
<dbReference type="PANTHER" id="PTHR13794:SF58">
    <property type="entry name" value="MITOCHONDRIAL ENOLASE SUPERFAMILY MEMBER 1"/>
    <property type="match status" value="1"/>
</dbReference>
<evidence type="ECO:0000256" key="2">
    <source>
        <dbReference type="ARBA" id="ARBA00022723"/>
    </source>
</evidence>
<accession>A0A382EZL3</accession>
<dbReference type="SUPFAM" id="SSF51604">
    <property type="entry name" value="Enolase C-terminal domain-like"/>
    <property type="match status" value="1"/>
</dbReference>
<dbReference type="InterPro" id="IPR029065">
    <property type="entry name" value="Enolase_C-like"/>
</dbReference>
<dbReference type="AlphaFoldDB" id="A0A382EZL3"/>
<evidence type="ECO:0000256" key="1">
    <source>
        <dbReference type="ARBA" id="ARBA00001946"/>
    </source>
</evidence>
<dbReference type="InterPro" id="IPR046945">
    <property type="entry name" value="RHMD-like"/>
</dbReference>
<keyword evidence="2" id="KW-0479">Metal-binding</keyword>
<feature type="domain" description="Mandelate racemase/muconate lactonizing enzyme C-terminal" evidence="5">
    <location>
        <begin position="146"/>
        <end position="249"/>
    </location>
</feature>
<evidence type="ECO:0000256" key="3">
    <source>
        <dbReference type="ARBA" id="ARBA00022842"/>
    </source>
</evidence>
<dbReference type="InterPro" id="IPR036849">
    <property type="entry name" value="Enolase-like_C_sf"/>
</dbReference>
<dbReference type="GO" id="GO:0016836">
    <property type="term" value="F:hydro-lyase activity"/>
    <property type="evidence" value="ECO:0007669"/>
    <property type="project" value="TreeGrafter"/>
</dbReference>
<proteinExistence type="predicted"/>
<dbReference type="InterPro" id="IPR013342">
    <property type="entry name" value="Mandelate_racemase_C"/>
</dbReference>
<feature type="compositionally biased region" description="Basic and acidic residues" evidence="4">
    <location>
        <begin position="17"/>
        <end position="33"/>
    </location>
</feature>
<evidence type="ECO:0000256" key="4">
    <source>
        <dbReference type="SAM" id="MobiDB-lite"/>
    </source>
</evidence>
<sequence>MQITDVRTTRFRCISRTQRDTDGHGHPGPERESTQTLLQIDTDQGVSGYWFGANASVMESIIKPAIVGRDPFFREEIWHDLNERQRLNMGTMSDKVLTSVDLALWDLAGRALDIPVYKMLGGYRDRVPAYSSTMCGDDLENGLATPEDYAKFAEWSMQRGYQAFKLHTWQPPYEGAPSTRRDLEACAAVREAVGPNIPCMLDPYHYYDREAALRLARGLEELDYYWMEEPMDEHSMSSYIWLTANTSLAICGPETCEGKMYVRAEWIKNDACDISRCGVGDVGGLTPLMKTIHLCESFGMRCEIHGGGFGNLAALCAMKNGEFYERGLLHPFIDYEQPAEWLHELADPMDEQGFVHISQLPGLGMNIDFDYIEKNRV</sequence>
<dbReference type="Pfam" id="PF13378">
    <property type="entry name" value="MR_MLE_C"/>
    <property type="match status" value="1"/>
</dbReference>
<gene>
    <name evidence="6" type="ORF">METZ01_LOCUS208408</name>
</gene>
<dbReference type="SUPFAM" id="SSF54826">
    <property type="entry name" value="Enolase N-terminal domain-like"/>
    <property type="match status" value="1"/>
</dbReference>
<dbReference type="Pfam" id="PF02746">
    <property type="entry name" value="MR_MLE_N"/>
    <property type="match status" value="1"/>
</dbReference>
<name>A0A382EZL3_9ZZZZ</name>
<keyword evidence="3" id="KW-0460">Magnesium</keyword>
<organism evidence="6">
    <name type="scientific">marine metagenome</name>
    <dbReference type="NCBI Taxonomy" id="408172"/>
    <lineage>
        <taxon>unclassified sequences</taxon>
        <taxon>metagenomes</taxon>
        <taxon>ecological metagenomes</taxon>
    </lineage>
</organism>
<dbReference type="PANTHER" id="PTHR13794">
    <property type="entry name" value="ENOLASE SUPERFAMILY, MANDELATE RACEMASE"/>
    <property type="match status" value="1"/>
</dbReference>
<evidence type="ECO:0000313" key="6">
    <source>
        <dbReference type="EMBL" id="SVB55554.1"/>
    </source>
</evidence>
<dbReference type="SMART" id="SM00922">
    <property type="entry name" value="MR_MLE"/>
    <property type="match status" value="1"/>
</dbReference>
<evidence type="ECO:0000259" key="5">
    <source>
        <dbReference type="SMART" id="SM00922"/>
    </source>
</evidence>
<dbReference type="Gene3D" id="3.30.390.10">
    <property type="entry name" value="Enolase-like, N-terminal domain"/>
    <property type="match status" value="1"/>
</dbReference>
<dbReference type="EMBL" id="UINC01046932">
    <property type="protein sequence ID" value="SVB55554.1"/>
    <property type="molecule type" value="Genomic_DNA"/>
</dbReference>
<feature type="region of interest" description="Disordered" evidence="4">
    <location>
        <begin position="14"/>
        <end position="34"/>
    </location>
</feature>
<reference evidence="6" key="1">
    <citation type="submission" date="2018-05" db="EMBL/GenBank/DDBJ databases">
        <authorList>
            <person name="Lanie J.A."/>
            <person name="Ng W.-L."/>
            <person name="Kazmierczak K.M."/>
            <person name="Andrzejewski T.M."/>
            <person name="Davidsen T.M."/>
            <person name="Wayne K.J."/>
            <person name="Tettelin H."/>
            <person name="Glass J.I."/>
            <person name="Rusch D."/>
            <person name="Podicherti R."/>
            <person name="Tsui H.-C.T."/>
            <person name="Winkler M.E."/>
        </authorList>
    </citation>
    <scope>NUCLEOTIDE SEQUENCE</scope>
</reference>
<dbReference type="InterPro" id="IPR013341">
    <property type="entry name" value="Mandelate_racemase_N_dom"/>
</dbReference>
<dbReference type="Gene3D" id="3.20.20.120">
    <property type="entry name" value="Enolase-like C-terminal domain"/>
    <property type="match status" value="1"/>
</dbReference>